<dbReference type="FunFam" id="1.10.238.10:FF:000007">
    <property type="entry name" value="Putative myosin regulatory light chain sqh"/>
    <property type="match status" value="1"/>
</dbReference>
<keyword evidence="3" id="KW-0106">Calcium</keyword>
<dbReference type="InterPro" id="IPR011992">
    <property type="entry name" value="EF-hand-dom_pair"/>
</dbReference>
<evidence type="ECO:0000256" key="3">
    <source>
        <dbReference type="ARBA" id="ARBA00022837"/>
    </source>
</evidence>
<keyword evidence="2" id="KW-0677">Repeat</keyword>
<dbReference type="eggNOG" id="KOG0031">
    <property type="taxonomic scope" value="Eukaryota"/>
</dbReference>
<feature type="domain" description="EF-hand" evidence="4">
    <location>
        <begin position="210"/>
        <end position="243"/>
    </location>
</feature>
<feature type="domain" description="EF-hand" evidence="4">
    <location>
        <begin position="105"/>
        <end position="140"/>
    </location>
</feature>
<dbReference type="EMBL" id="GG666484">
    <property type="protein sequence ID" value="EEN65001.1"/>
    <property type="molecule type" value="Genomic_DNA"/>
</dbReference>
<evidence type="ECO:0000259" key="4">
    <source>
        <dbReference type="PROSITE" id="PS50222"/>
    </source>
</evidence>
<dbReference type="PROSITE" id="PS50222">
    <property type="entry name" value="EF_HAND_2"/>
    <property type="match status" value="2"/>
</dbReference>
<protein>
    <recommendedName>
        <fullName evidence="4">EF-hand domain-containing protein</fullName>
    </recommendedName>
</protein>
<dbReference type="SMART" id="SM00054">
    <property type="entry name" value="EFh"/>
    <property type="match status" value="2"/>
</dbReference>
<gene>
    <name evidence="5" type="ORF">BRAFLDRAFT_84797</name>
</gene>
<dbReference type="AlphaFoldDB" id="C3Y3X5"/>
<dbReference type="GO" id="GO:0005509">
    <property type="term" value="F:calcium ion binding"/>
    <property type="evidence" value="ECO:0007669"/>
    <property type="project" value="InterPro"/>
</dbReference>
<dbReference type="PANTHER" id="PTHR23049">
    <property type="entry name" value="MYOSIN REGULATORY LIGHT CHAIN 2"/>
    <property type="match status" value="1"/>
</dbReference>
<keyword evidence="1" id="KW-0479">Metal-binding</keyword>
<dbReference type="InterPro" id="IPR018247">
    <property type="entry name" value="EF_Hand_1_Ca_BS"/>
</dbReference>
<reference evidence="5" key="1">
    <citation type="journal article" date="2008" name="Nature">
        <title>The amphioxus genome and the evolution of the chordate karyotype.</title>
        <authorList>
            <consortium name="US DOE Joint Genome Institute (JGI-PGF)"/>
            <person name="Putnam N.H."/>
            <person name="Butts T."/>
            <person name="Ferrier D.E.K."/>
            <person name="Furlong R.F."/>
            <person name="Hellsten U."/>
            <person name="Kawashima T."/>
            <person name="Robinson-Rechavi M."/>
            <person name="Shoguchi E."/>
            <person name="Terry A."/>
            <person name="Yu J.-K."/>
            <person name="Benito-Gutierrez E.L."/>
            <person name="Dubchak I."/>
            <person name="Garcia-Fernandez J."/>
            <person name="Gibson-Brown J.J."/>
            <person name="Grigoriev I.V."/>
            <person name="Horton A.C."/>
            <person name="de Jong P.J."/>
            <person name="Jurka J."/>
            <person name="Kapitonov V.V."/>
            <person name="Kohara Y."/>
            <person name="Kuroki Y."/>
            <person name="Lindquist E."/>
            <person name="Lucas S."/>
            <person name="Osoegawa K."/>
            <person name="Pennacchio L.A."/>
            <person name="Salamov A.A."/>
            <person name="Satou Y."/>
            <person name="Sauka-Spengler T."/>
            <person name="Schmutz J."/>
            <person name="Shin-I T."/>
            <person name="Toyoda A."/>
            <person name="Bronner-Fraser M."/>
            <person name="Fujiyama A."/>
            <person name="Holland L.Z."/>
            <person name="Holland P.W.H."/>
            <person name="Satoh N."/>
            <person name="Rokhsar D.S."/>
        </authorList>
    </citation>
    <scope>NUCLEOTIDE SEQUENCE [LARGE SCALE GENOMIC DNA]</scope>
    <source>
        <strain evidence="5">S238N-H82</strain>
        <tissue evidence="5">Testes</tissue>
    </source>
</reference>
<dbReference type="InParanoid" id="C3Y3X5"/>
<evidence type="ECO:0000256" key="2">
    <source>
        <dbReference type="ARBA" id="ARBA00022737"/>
    </source>
</evidence>
<dbReference type="InterPro" id="IPR002048">
    <property type="entry name" value="EF_hand_dom"/>
</dbReference>
<accession>C3Y3X5</accession>
<evidence type="ECO:0000256" key="1">
    <source>
        <dbReference type="ARBA" id="ARBA00022723"/>
    </source>
</evidence>
<evidence type="ECO:0000313" key="5">
    <source>
        <dbReference type="EMBL" id="EEN65001.1"/>
    </source>
</evidence>
<dbReference type="Gene3D" id="1.10.238.10">
    <property type="entry name" value="EF-hand"/>
    <property type="match status" value="2"/>
</dbReference>
<dbReference type="STRING" id="7739.C3Y3X5"/>
<name>C3Y3X5_BRAFL</name>
<dbReference type="PROSITE" id="PS00018">
    <property type="entry name" value="EF_HAND_1"/>
    <property type="match status" value="1"/>
</dbReference>
<sequence>MPRKKTAGKRKYGRKSTNIFAMFDKGQIQEMKEEKEELMRDERTFIYLSAMMEIANVDHKGMFYYRDFTAVLKGKEASRKAKKKAGPKQRAARATSNVFAHFDQSQIQEFKECFMLCDVDHNGFLEKSDLVVVFERLGKSVTDKDLDAMIGQATGPINFTMFMTLFGGKLQGSDKEEVLLEAFENLDAAGTGIHKDGFITLVSTAGEKPFTKEEVAETLKVLPLDDKGNIKYNEFVRILKGGE</sequence>
<dbReference type="InterPro" id="IPR050403">
    <property type="entry name" value="Myosin_RLC"/>
</dbReference>
<proteinExistence type="predicted"/>
<dbReference type="SUPFAM" id="SSF47473">
    <property type="entry name" value="EF-hand"/>
    <property type="match status" value="1"/>
</dbReference>
<organism>
    <name type="scientific">Branchiostoma floridae</name>
    <name type="common">Florida lancelet</name>
    <name type="synonym">Amphioxus</name>
    <dbReference type="NCBI Taxonomy" id="7739"/>
    <lineage>
        <taxon>Eukaryota</taxon>
        <taxon>Metazoa</taxon>
        <taxon>Chordata</taxon>
        <taxon>Cephalochordata</taxon>
        <taxon>Leptocardii</taxon>
        <taxon>Amphioxiformes</taxon>
        <taxon>Branchiostomatidae</taxon>
        <taxon>Branchiostoma</taxon>
    </lineage>
</organism>